<evidence type="ECO:0000313" key="7">
    <source>
        <dbReference type="EMBL" id="MDP0970413.1"/>
    </source>
</evidence>
<feature type="domain" description="TraI helicase-associated ssDBD N-terminal" evidence="6">
    <location>
        <begin position="474"/>
        <end position="568"/>
    </location>
</feature>
<feature type="domain" description="TrwC relaxase" evidence="4">
    <location>
        <begin position="13"/>
        <end position="283"/>
    </location>
</feature>
<dbReference type="SUPFAM" id="SSF52540">
    <property type="entry name" value="P-loop containing nucleoside triphosphate hydrolases"/>
    <property type="match status" value="2"/>
</dbReference>
<dbReference type="InterPro" id="IPR054558">
    <property type="entry name" value="TraI_hel_assoc_DBD_N"/>
</dbReference>
<evidence type="ECO:0000256" key="1">
    <source>
        <dbReference type="SAM" id="Coils"/>
    </source>
</evidence>
<dbReference type="SUPFAM" id="SSF55464">
    <property type="entry name" value="Origin of replication-binding domain, RBD-like"/>
    <property type="match status" value="1"/>
</dbReference>
<evidence type="ECO:0000259" key="4">
    <source>
        <dbReference type="Pfam" id="PF08751"/>
    </source>
</evidence>
<dbReference type="Pfam" id="PF22232">
    <property type="entry name" value="TraI_hel_assoc_N"/>
    <property type="match status" value="1"/>
</dbReference>
<feature type="domain" description="TraI 2B/2B-like" evidence="5">
    <location>
        <begin position="666"/>
        <end position="744"/>
    </location>
</feature>
<accession>A0AAW8AGL6</accession>
<evidence type="ECO:0000313" key="8">
    <source>
        <dbReference type="Proteomes" id="UP001244490"/>
    </source>
</evidence>
<dbReference type="GO" id="GO:0003677">
    <property type="term" value="F:DNA binding"/>
    <property type="evidence" value="ECO:0007669"/>
    <property type="project" value="InterPro"/>
</dbReference>
<sequence length="1724" mass="190627">MLSVSTVKSASKASVYYFEEDNYYFQGEQSTAWYGAGAESLGLEGPVKQEMFKQVLEGKLPDGSDLTHMVGNENKHRPGYDLTFSAPKSASILALVYGDKTVLDAHKWAVERTLDEVEKLASTRTYSGGETTFEQTGNLVIAQFLHDTNRNSEPHMHTHTVVANATMNGSGWKTLSSDTKSGKGFTDTVWNHQVAIGSIYRRFYKGKLEAEGYPIEEKGPRGEWDIAGVPIDDLSTRRQEIIEKVGEDASAKAKSVAALDTRKTKDFTDIENVRKGWRETMEKAGFDYEQFETERLERVPGTSKVPTLTAGSDLQKGNAPADPHRVNITPQNVPGVMHPGSDRPEPQPVLEKQAKENTLSAIVDKAIEQVSSKNVRFTYDNVLTNVLNQTEIKKGVYQEARQALDAAVEKGSLIAVDTKQTLFTSAMHVRDEQRLSQIAGRMAEQSAGLTADVNARDITAKIADRDRALTLVDARGGGEFQSNLLSRMKELAQNSSKTPVLIAGNVKDKNQYSEHHSVMAITVKELATTELPENTMLIIPEAEKLNVPAMYEVLKTANAVNAPTVVIDTHTRRATGFASEVLRGAGAPVLSSSPGMEKSSLTLVQKDTVDDRLKVAARYVSQQKAAGIHVVAQAGNERSRGQLTREIRNALQENGILGETVATISTLSPVWLDGANRNLRSTYQTGMVLERYEGKELQETLKITGINDNHNTLRVVNEHGETQGLRLNAIDSQYRLYKQRELEIREGEQLKATGASSQMKAGDNFRVSGVRDGNWLLRDKLVLETANGKTIKVRMDQPLKLDYDYTEGLGASRNSNGHVVAVLSSKEVTDSTVNQLRRSGENIIAFTPLDEASITARLEYERTSVSVTQGIKNLSGNDDITLALRELQNNRLAPRERAVRQAIELVQGTNVTFSSLNVVSTALKMDRSLSPLVAQAELQRLESRGEIIALDANQGRFGDYVQRENWQNEKTILGNILKGINAVDPLIADARQVTEGKGLTDGQQKAAKLILESRDRFVIVQGYAGVGKTTQYRVVAAAANQVEGLELRGLAPTHRAVGELQAAGISSQTVASFLSEHAERQANGQTADYSRTLFVIDESSMIGNRDLATLTDIIEAGNGRAGISGDEAQKKPLESGVPFSLTLTRSAADVAIMKEIVRQTPELRPAIEHIIAGQVQEALNVADLVSPSVVPRDKDAPVPEKSIIDLKGSGKIAAYEIATDFTSRTSEARDKTLIVAELNRDRMEINKSVHDMLQAKEELGDSVTVNHLVRVSNSMADLNLPGFWKENYKNTVRIGEQYLTIGQVDPKSNLVELNHPETGSNRWISPLELRASNVAVFEKKEIEVSVGERIRFTATDHDRKVKSNDLAVVTEIDKGGKITLDAGGRKVVLNPREQQKDQHIDYGYAVTTYSSQGASVPYIIGLVGVDGAREQMATLDSTYVQMSRAVEHIQLYADDLSKWVKTVKERSGERETVHDVMLRGEDLKATNELNLWKRSQPVSATRLAAKIEDGIADAAHFRSGKTPELLYAVLNEHGRQRGNWHVPVSPTTGRLDVENAYYAGASDGVMVVIQQGDSEGKPIYTDNLPQALSEMTEHPDKAVIILRDTDRNETTDVSAAETIDIKLEDEIEKEKIKDLLKIDTEEPLKGDELKDKIESERDTKELNDEKLIEQINREINEEENKERQENYHVELMNDELNIVRHDKEKDYQPDYQPEIIREVQKTIE</sequence>
<gene>
    <name evidence="7" type="primary">mobF</name>
    <name evidence="7" type="ORF">Q6294_25705</name>
</gene>
<dbReference type="InterPro" id="IPR040668">
    <property type="entry name" value="TraI_2B"/>
</dbReference>
<evidence type="ECO:0000259" key="6">
    <source>
        <dbReference type="Pfam" id="PF22232"/>
    </source>
</evidence>
<dbReference type="Pfam" id="PF13604">
    <property type="entry name" value="AAA_30"/>
    <property type="match status" value="1"/>
</dbReference>
<dbReference type="Pfam" id="PF08751">
    <property type="entry name" value="TrwC"/>
    <property type="match status" value="1"/>
</dbReference>
<dbReference type="RefSeq" id="WP_023317847.1">
    <property type="nucleotide sequence ID" value="NZ_CATPMA010000022.1"/>
</dbReference>
<reference evidence="7" key="1">
    <citation type="submission" date="2023-07" db="EMBL/GenBank/DDBJ databases">
        <authorList>
            <person name="Peng Z."/>
        </authorList>
    </citation>
    <scope>NUCLEOTIDE SEQUENCE</scope>
    <source>
        <strain evidence="7">KP219</strain>
    </source>
</reference>
<organism evidence="7 8">
    <name type="scientific">Klebsiella pneumoniae</name>
    <dbReference type="NCBI Taxonomy" id="573"/>
    <lineage>
        <taxon>Bacteria</taxon>
        <taxon>Pseudomonadati</taxon>
        <taxon>Pseudomonadota</taxon>
        <taxon>Gammaproteobacteria</taxon>
        <taxon>Enterobacterales</taxon>
        <taxon>Enterobacteriaceae</taxon>
        <taxon>Klebsiella/Raoultella group</taxon>
        <taxon>Klebsiella</taxon>
        <taxon>Klebsiella pneumoniae complex</taxon>
    </lineage>
</organism>
<evidence type="ECO:0000259" key="3">
    <source>
        <dbReference type="Pfam" id="PF07057"/>
    </source>
</evidence>
<dbReference type="InterPro" id="IPR014862">
    <property type="entry name" value="TrwC"/>
</dbReference>
<feature type="region of interest" description="Disordered" evidence="2">
    <location>
        <begin position="303"/>
        <end position="325"/>
    </location>
</feature>
<comment type="caution">
    <text evidence="7">The sequence shown here is derived from an EMBL/GenBank/DDBJ whole genome shotgun (WGS) entry which is preliminary data.</text>
</comment>
<dbReference type="Proteomes" id="UP001244490">
    <property type="component" value="Unassembled WGS sequence"/>
</dbReference>
<protein>
    <submittedName>
        <fullName evidence="7">MobF family relaxase</fullName>
    </submittedName>
</protein>
<dbReference type="NCBIfam" id="TIGR02686">
    <property type="entry name" value="relax_trwC"/>
    <property type="match status" value="1"/>
</dbReference>
<dbReference type="GO" id="GO:0005524">
    <property type="term" value="F:ATP binding"/>
    <property type="evidence" value="ECO:0007669"/>
    <property type="project" value="InterPro"/>
</dbReference>
<dbReference type="EMBL" id="JAUUIA010000031">
    <property type="protein sequence ID" value="MDP0970413.1"/>
    <property type="molecule type" value="Genomic_DNA"/>
</dbReference>
<dbReference type="InterPro" id="IPR014059">
    <property type="entry name" value="TraI/TrwC_relax"/>
</dbReference>
<name>A0AAW8AGL6_KLEPN</name>
<proteinExistence type="predicted"/>
<dbReference type="GO" id="GO:0003678">
    <property type="term" value="F:DNA helicase activity"/>
    <property type="evidence" value="ECO:0007669"/>
    <property type="project" value="InterPro"/>
</dbReference>
<dbReference type="Gene3D" id="3.40.50.300">
    <property type="entry name" value="P-loop containing nucleotide triphosphate hydrolases"/>
    <property type="match status" value="1"/>
</dbReference>
<dbReference type="InterPro" id="IPR009767">
    <property type="entry name" value="DNA_helicase_TraI_C"/>
</dbReference>
<feature type="coiled-coil region" evidence="1">
    <location>
        <begin position="1661"/>
        <end position="1688"/>
    </location>
</feature>
<evidence type="ECO:0000259" key="5">
    <source>
        <dbReference type="Pfam" id="PF18340"/>
    </source>
</evidence>
<dbReference type="Pfam" id="PF18340">
    <property type="entry name" value="TraI_2B"/>
    <property type="match status" value="1"/>
</dbReference>
<keyword evidence="1" id="KW-0175">Coiled coil</keyword>
<dbReference type="Pfam" id="PF07057">
    <property type="entry name" value="TraI_C"/>
    <property type="match status" value="1"/>
</dbReference>
<dbReference type="NCBIfam" id="NF041492">
    <property type="entry name" value="MobF"/>
    <property type="match status" value="1"/>
</dbReference>
<dbReference type="CDD" id="cd17933">
    <property type="entry name" value="DEXSc_RecD-like"/>
    <property type="match status" value="1"/>
</dbReference>
<feature type="domain" description="DNA helicase TraI type C-terminal" evidence="3">
    <location>
        <begin position="1472"/>
        <end position="1604"/>
    </location>
</feature>
<evidence type="ECO:0000256" key="2">
    <source>
        <dbReference type="SAM" id="MobiDB-lite"/>
    </source>
</evidence>
<dbReference type="GO" id="GO:0016818">
    <property type="term" value="F:hydrolase activity, acting on acid anhydrides, in phosphorus-containing anhydrides"/>
    <property type="evidence" value="ECO:0007669"/>
    <property type="project" value="InterPro"/>
</dbReference>
<dbReference type="InterPro" id="IPR027417">
    <property type="entry name" value="P-loop_NTPase"/>
</dbReference>